<gene>
    <name evidence="1" type="ORF">HINF_LOCUS21280</name>
    <name evidence="2" type="ORF">HINF_LOCUS79181</name>
</gene>
<dbReference type="EMBL" id="CATOUU010000545">
    <property type="protein sequence ID" value="CAI9933635.1"/>
    <property type="molecule type" value="Genomic_DNA"/>
</dbReference>
<keyword evidence="3" id="KW-1185">Reference proteome</keyword>
<comment type="caution">
    <text evidence="1">The sequence shown here is derived from an EMBL/GenBank/DDBJ whole genome shotgun (WGS) entry which is preliminary data.</text>
</comment>
<dbReference type="EMBL" id="CAXDID020001081">
    <property type="protein sequence ID" value="CAL6116756.1"/>
    <property type="molecule type" value="Genomic_DNA"/>
</dbReference>
<dbReference type="Proteomes" id="UP001642409">
    <property type="component" value="Unassembled WGS sequence"/>
</dbReference>
<proteinExistence type="predicted"/>
<dbReference type="AlphaFoldDB" id="A0AA86PBH2"/>
<evidence type="ECO:0000313" key="3">
    <source>
        <dbReference type="Proteomes" id="UP001642409"/>
    </source>
</evidence>
<accession>A0AA86PBH2</accession>
<protein>
    <submittedName>
        <fullName evidence="2">Hypothetical_protein</fullName>
    </submittedName>
</protein>
<reference evidence="1" key="1">
    <citation type="submission" date="2023-06" db="EMBL/GenBank/DDBJ databases">
        <authorList>
            <person name="Kurt Z."/>
        </authorList>
    </citation>
    <scope>NUCLEOTIDE SEQUENCE</scope>
</reference>
<reference evidence="2 3" key="2">
    <citation type="submission" date="2024-07" db="EMBL/GenBank/DDBJ databases">
        <authorList>
            <person name="Akdeniz Z."/>
        </authorList>
    </citation>
    <scope>NUCLEOTIDE SEQUENCE [LARGE SCALE GENOMIC DNA]</scope>
</reference>
<evidence type="ECO:0000313" key="2">
    <source>
        <dbReference type="EMBL" id="CAL6116756.1"/>
    </source>
</evidence>
<evidence type="ECO:0000313" key="1">
    <source>
        <dbReference type="EMBL" id="CAI9933635.1"/>
    </source>
</evidence>
<sequence>MKEIYIHTNLLVDILENNQNINDFSLTTSPVESQFGICKGKCFGKQTPQIMKGVVFRELKHKALFWEHKEQNNLPLQREKYFNVFKGNNSMTFGKKFSCQNKLVLYINVLVTRIQKLIKNIQYVNN</sequence>
<organism evidence="1">
    <name type="scientific">Hexamita inflata</name>
    <dbReference type="NCBI Taxonomy" id="28002"/>
    <lineage>
        <taxon>Eukaryota</taxon>
        <taxon>Metamonada</taxon>
        <taxon>Diplomonadida</taxon>
        <taxon>Hexamitidae</taxon>
        <taxon>Hexamitinae</taxon>
        <taxon>Hexamita</taxon>
    </lineage>
</organism>
<name>A0AA86PBH2_9EUKA</name>